<organism evidence="1 2">
    <name type="scientific">Athelia psychrophila</name>
    <dbReference type="NCBI Taxonomy" id="1759441"/>
    <lineage>
        <taxon>Eukaryota</taxon>
        <taxon>Fungi</taxon>
        <taxon>Dikarya</taxon>
        <taxon>Basidiomycota</taxon>
        <taxon>Agaricomycotina</taxon>
        <taxon>Agaricomycetes</taxon>
        <taxon>Agaricomycetidae</taxon>
        <taxon>Atheliales</taxon>
        <taxon>Atheliaceae</taxon>
        <taxon>Athelia</taxon>
    </lineage>
</organism>
<sequence>MFKLQGKLGSLQPADLLYAIPKSLAPLQDHIDQYTCSFLMYPMLLSYVGKQATNLILDMLQKNPASRWPVDIGHSKAKMDVIKSWIFVLLGKPAVGETEKETTLIELPTNSINIVALCKDLVTIYKGVFLKVTIQMCSRVVVLCDMMILSGDMKSASQSFWPAVNKELQGVQDKYPLDAKKRSRIFVKNLTNDRRLFGQADVDSLHNVNESKQEAHQLVSGSAITLFTLPDDMAAANASESEGSMAMIEKGSVWSSYISHHDGASLLWC</sequence>
<keyword evidence="2" id="KW-1185">Reference proteome</keyword>
<protein>
    <submittedName>
        <fullName evidence="1">Uncharacterized protein</fullName>
    </submittedName>
</protein>
<reference evidence="1 2" key="1">
    <citation type="journal article" date="2016" name="Mol. Biol. Evol.">
        <title>Comparative Genomics of Early-Diverging Mushroom-Forming Fungi Provides Insights into the Origins of Lignocellulose Decay Capabilities.</title>
        <authorList>
            <person name="Nagy L.G."/>
            <person name="Riley R."/>
            <person name="Tritt A."/>
            <person name="Adam C."/>
            <person name="Daum C."/>
            <person name="Floudas D."/>
            <person name="Sun H."/>
            <person name="Yadav J.S."/>
            <person name="Pangilinan J."/>
            <person name="Larsson K.H."/>
            <person name="Matsuura K."/>
            <person name="Barry K."/>
            <person name="Labutti K."/>
            <person name="Kuo R."/>
            <person name="Ohm R.A."/>
            <person name="Bhattacharya S.S."/>
            <person name="Shirouzu T."/>
            <person name="Yoshinaga Y."/>
            <person name="Martin F.M."/>
            <person name="Grigoriev I.V."/>
            <person name="Hibbett D.S."/>
        </authorList>
    </citation>
    <scope>NUCLEOTIDE SEQUENCE [LARGE SCALE GENOMIC DNA]</scope>
    <source>
        <strain evidence="1 2">CBS 109695</strain>
    </source>
</reference>
<evidence type="ECO:0000313" key="1">
    <source>
        <dbReference type="EMBL" id="KZP31067.1"/>
    </source>
</evidence>
<proteinExistence type="predicted"/>
<dbReference type="AlphaFoldDB" id="A0A166TWR2"/>
<dbReference type="EMBL" id="KV417491">
    <property type="protein sequence ID" value="KZP31067.1"/>
    <property type="molecule type" value="Genomic_DNA"/>
</dbReference>
<accession>A0A166TWR2</accession>
<dbReference type="Proteomes" id="UP000076532">
    <property type="component" value="Unassembled WGS sequence"/>
</dbReference>
<evidence type="ECO:0000313" key="2">
    <source>
        <dbReference type="Proteomes" id="UP000076532"/>
    </source>
</evidence>
<dbReference type="OrthoDB" id="2799721at2759"/>
<name>A0A166TWR2_9AGAM</name>
<gene>
    <name evidence="1" type="ORF">FIBSPDRAFT_883759</name>
</gene>